<keyword evidence="4" id="KW-0413">Isomerase</keyword>
<dbReference type="InterPro" id="IPR000362">
    <property type="entry name" value="Fumarate_lyase_fam"/>
</dbReference>
<organism evidence="4 5">
    <name type="scientific">Pseudomonas retamae</name>
    <dbReference type="NCBI Taxonomy" id="702110"/>
    <lineage>
        <taxon>Bacteria</taxon>
        <taxon>Pseudomonadati</taxon>
        <taxon>Pseudomonadota</taxon>
        <taxon>Gammaproteobacteria</taxon>
        <taxon>Pseudomonadales</taxon>
        <taxon>Pseudomonadaceae</taxon>
        <taxon>Pseudomonas</taxon>
    </lineage>
</organism>
<accession>A0ABW7DEV2</accession>
<dbReference type="EMBL" id="JBIEIL010000005">
    <property type="protein sequence ID" value="MFG6205179.1"/>
    <property type="molecule type" value="Genomic_DNA"/>
</dbReference>
<evidence type="ECO:0000256" key="1">
    <source>
        <dbReference type="ARBA" id="ARBA00034772"/>
    </source>
</evidence>
<proteinExistence type="inferred from homology"/>
<dbReference type="PRINTS" id="PR00149">
    <property type="entry name" value="FUMRATELYASE"/>
</dbReference>
<dbReference type="GO" id="GO:0047472">
    <property type="term" value="F:3-carboxy-cis,cis-muconate cycloisomerase activity"/>
    <property type="evidence" value="ECO:0007669"/>
    <property type="project" value="UniProtKB-EC"/>
</dbReference>
<sequence length="454" mass="48613">MTQRPGNQMFDAYFTARDMREVFCDQGRVQAMLDFEAALARAEARVGLIPASAVAPIAAACDAALYDFAALGEAIATAGNSAIPLVKALGKQIAASNAEAERYVHLGATSQDVMDSGLVLQLRQALVLIENELAKLADSLAVQAQRFATTPLAGRTWLQHATPVTLGMKIAGWLGAVTRSRQRLQELKPRLLVLQFGGASGTLAALGQHALPIAEALAEELQLRLPEQPWHTQRDRIVEFGAVLGLIAGSLGKLGRDISLLMQTEAAEVFEPAAPGKGGSSTMPHKRNPVGAAVLIGAATRVPGLVSTLFSAMPQEHERSLGLWHAEWETLPEICCLVSGSLQQARLLADGLEVDAERMGRNLELTQGLVLAEAVSIVLAQRVGRDTAHHLLEQCCKRAVAEQRHLRAVLGDEPQVTAQLSSAELDDLLNPARYLGQAHVWVERAVAEHNALTV</sequence>
<keyword evidence="5" id="KW-1185">Reference proteome</keyword>
<gene>
    <name evidence="4" type="ORF">ACGSLL_12490</name>
</gene>
<comment type="similarity">
    <text evidence="1">Belongs to the class-II fumarase/aspartase family.</text>
</comment>
<dbReference type="InterPro" id="IPR020557">
    <property type="entry name" value="Fumarate_lyase_CS"/>
</dbReference>
<evidence type="ECO:0000259" key="3">
    <source>
        <dbReference type="SMART" id="SM00998"/>
    </source>
</evidence>
<comment type="caution">
    <text evidence="4">The sequence shown here is derived from an EMBL/GenBank/DDBJ whole genome shotgun (WGS) entry which is preliminary data.</text>
</comment>
<dbReference type="EC" id="5.5.1.2" evidence="2"/>
<reference evidence="4 5" key="1">
    <citation type="submission" date="2024-10" db="EMBL/GenBank/DDBJ databases">
        <title>Whole genome of Pseudomonas sp Strain RB5.</title>
        <authorList>
            <person name="Selami N."/>
        </authorList>
    </citation>
    <scope>NUCLEOTIDE SEQUENCE [LARGE SCALE GENOMIC DNA]</scope>
    <source>
        <strain evidence="4 5">RB5</strain>
    </source>
</reference>
<name>A0ABW7DEV2_9PSED</name>
<dbReference type="InterPro" id="IPR019468">
    <property type="entry name" value="AdenyloSucc_lyase_C"/>
</dbReference>
<protein>
    <recommendedName>
        <fullName evidence="2">3-carboxy-cis,cis-muconate cycloisomerase</fullName>
        <ecNumber evidence="2">5.5.1.2</ecNumber>
    </recommendedName>
</protein>
<evidence type="ECO:0000313" key="5">
    <source>
        <dbReference type="Proteomes" id="UP001605918"/>
    </source>
</evidence>
<evidence type="ECO:0000256" key="2">
    <source>
        <dbReference type="NCBIfam" id="TIGR02426"/>
    </source>
</evidence>
<dbReference type="Gene3D" id="1.20.200.10">
    <property type="entry name" value="Fumarase/aspartase (Central domain)"/>
    <property type="match status" value="1"/>
</dbReference>
<dbReference type="Pfam" id="PF00206">
    <property type="entry name" value="Lyase_1"/>
    <property type="match status" value="1"/>
</dbReference>
<dbReference type="InterPro" id="IPR008948">
    <property type="entry name" value="L-Aspartase-like"/>
</dbReference>
<dbReference type="InterPro" id="IPR012789">
    <property type="entry name" value="Protocat_PcaB-like"/>
</dbReference>
<dbReference type="Proteomes" id="UP001605918">
    <property type="component" value="Unassembled WGS sequence"/>
</dbReference>
<dbReference type="RefSeq" id="WP_394506204.1">
    <property type="nucleotide sequence ID" value="NZ_JBIEIL010000005.1"/>
</dbReference>
<dbReference type="PANTHER" id="PTHR43172">
    <property type="entry name" value="ADENYLOSUCCINATE LYASE"/>
    <property type="match status" value="1"/>
</dbReference>
<dbReference type="SMART" id="SM00998">
    <property type="entry name" value="ADSL_C"/>
    <property type="match status" value="1"/>
</dbReference>
<dbReference type="CDD" id="cd01597">
    <property type="entry name" value="pCLME"/>
    <property type="match status" value="1"/>
</dbReference>
<dbReference type="Pfam" id="PF10397">
    <property type="entry name" value="ADSL_C"/>
    <property type="match status" value="1"/>
</dbReference>
<dbReference type="PROSITE" id="PS00163">
    <property type="entry name" value="FUMARATE_LYASES"/>
    <property type="match status" value="1"/>
</dbReference>
<dbReference type="InterPro" id="IPR022761">
    <property type="entry name" value="Fumarate_lyase_N"/>
</dbReference>
<dbReference type="NCBIfam" id="NF006554">
    <property type="entry name" value="PRK09053.1"/>
    <property type="match status" value="1"/>
</dbReference>
<evidence type="ECO:0000313" key="4">
    <source>
        <dbReference type="EMBL" id="MFG6205179.1"/>
    </source>
</evidence>
<dbReference type="SUPFAM" id="SSF48557">
    <property type="entry name" value="L-aspartase-like"/>
    <property type="match status" value="1"/>
</dbReference>
<dbReference type="Gene3D" id="1.10.40.30">
    <property type="entry name" value="Fumarase/aspartase (C-terminal domain)"/>
    <property type="match status" value="1"/>
</dbReference>
<dbReference type="PRINTS" id="PR00145">
    <property type="entry name" value="ARGSUCLYASE"/>
</dbReference>
<dbReference type="PANTHER" id="PTHR43172:SF2">
    <property type="entry name" value="ADENYLOSUCCINATE LYASE C-TERMINAL DOMAIN-CONTAINING PROTEIN"/>
    <property type="match status" value="1"/>
</dbReference>
<dbReference type="NCBIfam" id="TIGR02426">
    <property type="entry name" value="protocat_pcaB"/>
    <property type="match status" value="1"/>
</dbReference>
<feature type="domain" description="Adenylosuccinate lyase C-terminal" evidence="3">
    <location>
        <begin position="367"/>
        <end position="446"/>
    </location>
</feature>